<dbReference type="Gene3D" id="3.10.20.310">
    <property type="entry name" value="membrane protein fhac"/>
    <property type="match status" value="3"/>
</dbReference>
<keyword evidence="5" id="KW-0732">Signal</keyword>
<feature type="signal peptide" evidence="5">
    <location>
        <begin position="1"/>
        <end position="24"/>
    </location>
</feature>
<gene>
    <name evidence="7" type="ORF">AMOR_27030</name>
</gene>
<dbReference type="InterPro" id="IPR039910">
    <property type="entry name" value="D15-like"/>
</dbReference>
<feature type="domain" description="POTRA" evidence="6">
    <location>
        <begin position="31"/>
        <end position="117"/>
    </location>
</feature>
<dbReference type="InterPro" id="IPR010827">
    <property type="entry name" value="BamA/TamA_POTRA"/>
</dbReference>
<dbReference type="InterPro" id="IPR000184">
    <property type="entry name" value="Bac_surfAg_D15"/>
</dbReference>
<evidence type="ECO:0000256" key="2">
    <source>
        <dbReference type="ARBA" id="ARBA00022452"/>
    </source>
</evidence>
<accession>A0ABM7WW34</accession>
<name>A0ABM7WW34_9BACT</name>
<evidence type="ECO:0000313" key="8">
    <source>
        <dbReference type="Proteomes" id="UP001162891"/>
    </source>
</evidence>
<dbReference type="Proteomes" id="UP001162891">
    <property type="component" value="Chromosome"/>
</dbReference>
<reference evidence="8" key="1">
    <citation type="journal article" date="2022" name="Int. J. Syst. Evol. Microbiol.">
        <title>Anaeromyxobacter oryzae sp. nov., Anaeromyxobacter diazotrophicus sp. nov. and Anaeromyxobacter paludicola sp. nov., isolated from paddy soils.</title>
        <authorList>
            <person name="Itoh H."/>
            <person name="Xu Z."/>
            <person name="Mise K."/>
            <person name="Masuda Y."/>
            <person name="Ushijima N."/>
            <person name="Hayakawa C."/>
            <person name="Shiratori Y."/>
            <person name="Senoo K."/>
        </authorList>
    </citation>
    <scope>NUCLEOTIDE SEQUENCE [LARGE SCALE GENOMIC DNA]</scope>
    <source>
        <strain evidence="8">Red232</strain>
    </source>
</reference>
<dbReference type="Pfam" id="PF07244">
    <property type="entry name" value="POTRA"/>
    <property type="match status" value="2"/>
</dbReference>
<evidence type="ECO:0000256" key="1">
    <source>
        <dbReference type="ARBA" id="ARBA00004370"/>
    </source>
</evidence>
<evidence type="ECO:0000259" key="6">
    <source>
        <dbReference type="PROSITE" id="PS51779"/>
    </source>
</evidence>
<dbReference type="Pfam" id="PF01103">
    <property type="entry name" value="Omp85"/>
    <property type="match status" value="1"/>
</dbReference>
<dbReference type="PROSITE" id="PS51257">
    <property type="entry name" value="PROKAR_LIPOPROTEIN"/>
    <property type="match status" value="1"/>
</dbReference>
<comment type="subcellular location">
    <subcellularLocation>
        <location evidence="1">Membrane</location>
    </subcellularLocation>
</comment>
<dbReference type="EMBL" id="AP025591">
    <property type="protein sequence ID" value="BDG03707.1"/>
    <property type="molecule type" value="Genomic_DNA"/>
</dbReference>
<keyword evidence="3" id="KW-0812">Transmembrane</keyword>
<keyword evidence="8" id="KW-1185">Reference proteome</keyword>
<evidence type="ECO:0000256" key="5">
    <source>
        <dbReference type="SAM" id="SignalP"/>
    </source>
</evidence>
<proteinExistence type="predicted"/>
<dbReference type="RefSeq" id="WP_248361941.1">
    <property type="nucleotide sequence ID" value="NZ_AP025591.1"/>
</dbReference>
<dbReference type="PANTHER" id="PTHR12815">
    <property type="entry name" value="SORTING AND ASSEMBLY MACHINERY SAMM50 PROTEIN FAMILY MEMBER"/>
    <property type="match status" value="1"/>
</dbReference>
<dbReference type="PANTHER" id="PTHR12815:SF18">
    <property type="entry name" value="SORTING AND ASSEMBLY MACHINERY COMPONENT 50 HOMOLOG"/>
    <property type="match status" value="1"/>
</dbReference>
<sequence>MARPHLALLALALVLALGSGCMRARGTPDEPVVTALEIRGAKALAPDTIRKRLATQASGRYAWDQAIRLDPDALSVDRRRVEALYHANGYYDAEVKDVRLVPDGKGRVKVVIEVDEGAPVRVTALDVTGLDDTPDARARLGKLPLSVGDVFTVGGYDAVKAQILRTLRNSGWANAEVTQEAHVYPPEHGAEVRYAVKPGQRFKFGPIFVAGTAAIPRDRIRDQALDAVKPGDWYSDEALAKAQTRVFDLGVFGGVRVTRGTPDVQRGVIPVVVAVREAPFRTIRAGPGVGVEANTRWDVHGTAGWTNRNFYGDLRRLQLDLRVGYAWIFRANAKQGPVGLATTEFSQPGAVSRHIDAAVRLELERGLEQGYDFYSERLRFSFPLRIQRRWTLVPSYNLEVYQLFNVAENPTPSVPGQTGPQLQNCQGTVCLLSYLEQRVGWDGRNDPINTRKGVFVLTSFQEGFRLGRYGYRYLRVVPEGRFFVPLSEGVVLAARARVGALIPLTQSGAPPIVARFMAGGPQSMRGYYTNRLSPMMLLNGDWIPVGGNGLADGSLELRFDISGPIGGAVFLDAGNVSKPTGVPSEWRTVLDPTLLQWATGFGVRYRTPFGPVRLDVGVQVPVDWAPGVSFPHRFPTVPSVENAGEPIKDSTGAVIGTVPLEHREPWIAIHLSLGEAF</sequence>
<organism evidence="7 8">
    <name type="scientific">Anaeromyxobacter oryzae</name>
    <dbReference type="NCBI Taxonomy" id="2918170"/>
    <lineage>
        <taxon>Bacteria</taxon>
        <taxon>Pseudomonadati</taxon>
        <taxon>Myxococcota</taxon>
        <taxon>Myxococcia</taxon>
        <taxon>Myxococcales</taxon>
        <taxon>Cystobacterineae</taxon>
        <taxon>Anaeromyxobacteraceae</taxon>
        <taxon>Anaeromyxobacter</taxon>
    </lineage>
</organism>
<keyword evidence="4" id="KW-0472">Membrane</keyword>
<dbReference type="Gene3D" id="2.40.160.50">
    <property type="entry name" value="membrane protein fhac: a member of the omp85/tpsb transporter family"/>
    <property type="match status" value="1"/>
</dbReference>
<evidence type="ECO:0000256" key="4">
    <source>
        <dbReference type="ARBA" id="ARBA00023136"/>
    </source>
</evidence>
<dbReference type="InterPro" id="IPR034746">
    <property type="entry name" value="POTRA"/>
</dbReference>
<protein>
    <submittedName>
        <fullName evidence="7">Outer membrane protein assembly factor</fullName>
    </submittedName>
</protein>
<dbReference type="PROSITE" id="PS51779">
    <property type="entry name" value="POTRA"/>
    <property type="match status" value="1"/>
</dbReference>
<evidence type="ECO:0000313" key="7">
    <source>
        <dbReference type="EMBL" id="BDG03707.1"/>
    </source>
</evidence>
<keyword evidence="2" id="KW-1134">Transmembrane beta strand</keyword>
<feature type="chain" id="PRO_5046098686" evidence="5">
    <location>
        <begin position="25"/>
        <end position="677"/>
    </location>
</feature>
<evidence type="ECO:0000256" key="3">
    <source>
        <dbReference type="ARBA" id="ARBA00022692"/>
    </source>
</evidence>